<gene>
    <name evidence="2" type="ORF">J7I42_24740</name>
</gene>
<feature type="chain" id="PRO_5047487164" description="Adhesin domain-containing protein" evidence="1">
    <location>
        <begin position="21"/>
        <end position="257"/>
    </location>
</feature>
<keyword evidence="1" id="KW-0732">Signal</keyword>
<comment type="caution">
    <text evidence="2">The sequence shown here is derived from an EMBL/GenBank/DDBJ whole genome shotgun (WGS) entry which is preliminary data.</text>
</comment>
<name>A0ABS3Z1G9_9BACT</name>
<evidence type="ECO:0008006" key="4">
    <source>
        <dbReference type="Google" id="ProtNLM"/>
    </source>
</evidence>
<accession>A0ABS3Z1G9</accession>
<evidence type="ECO:0000313" key="3">
    <source>
        <dbReference type="Proteomes" id="UP000677244"/>
    </source>
</evidence>
<sequence length="257" mass="28179">MMKNLIIVFISALSLMTAQAQEYKLGKSGGKMIINLSNVVIEGYNGNEIIFSSLKPKSSKVVDPREEGLQAINEFGNRDNTGLGISVLDKGSVVEVNQVVPDSGIKILVPKGLILSFVNRKITQTEKIICRNVENEIEIDVEYNPVQLENVTGPVVVRSLYGAVEAIFNRQVKGPISIAAVFATVDVAIPVDTKANLKLKSEHSYIMTSPDFKIEVEKSKDDSVYFYGNLVTGKLNGGGQDFKVSSEYGKVYLRKTK</sequence>
<evidence type="ECO:0000313" key="2">
    <source>
        <dbReference type="EMBL" id="MBO9203515.1"/>
    </source>
</evidence>
<evidence type="ECO:0000256" key="1">
    <source>
        <dbReference type="SAM" id="SignalP"/>
    </source>
</evidence>
<dbReference type="RefSeq" id="WP_209141569.1">
    <property type="nucleotide sequence ID" value="NZ_JAGHKO010000010.1"/>
</dbReference>
<reference evidence="2 3" key="1">
    <citation type="submission" date="2021-03" db="EMBL/GenBank/DDBJ databases">
        <title>Assistant Professor.</title>
        <authorList>
            <person name="Huq M.A."/>
        </authorList>
    </citation>
    <scope>NUCLEOTIDE SEQUENCE [LARGE SCALE GENOMIC DNA]</scope>
    <source>
        <strain evidence="2 3">MAH-29</strain>
    </source>
</reference>
<proteinExistence type="predicted"/>
<dbReference type="EMBL" id="JAGHKO010000010">
    <property type="protein sequence ID" value="MBO9203515.1"/>
    <property type="molecule type" value="Genomic_DNA"/>
</dbReference>
<protein>
    <recommendedName>
        <fullName evidence="4">Adhesin domain-containing protein</fullName>
    </recommendedName>
</protein>
<feature type="signal peptide" evidence="1">
    <location>
        <begin position="1"/>
        <end position="20"/>
    </location>
</feature>
<keyword evidence="3" id="KW-1185">Reference proteome</keyword>
<dbReference type="Proteomes" id="UP000677244">
    <property type="component" value="Unassembled WGS sequence"/>
</dbReference>
<organism evidence="2 3">
    <name type="scientific">Niastella soli</name>
    <dbReference type="NCBI Taxonomy" id="2821487"/>
    <lineage>
        <taxon>Bacteria</taxon>
        <taxon>Pseudomonadati</taxon>
        <taxon>Bacteroidota</taxon>
        <taxon>Chitinophagia</taxon>
        <taxon>Chitinophagales</taxon>
        <taxon>Chitinophagaceae</taxon>
        <taxon>Niastella</taxon>
    </lineage>
</organism>